<organism evidence="1 2">
    <name type="scientific">Chryseobacterium phosphatilyticum</name>
    <dbReference type="NCBI Taxonomy" id="475075"/>
    <lineage>
        <taxon>Bacteria</taxon>
        <taxon>Pseudomonadati</taxon>
        <taxon>Bacteroidota</taxon>
        <taxon>Flavobacteriia</taxon>
        <taxon>Flavobacteriales</taxon>
        <taxon>Weeksellaceae</taxon>
        <taxon>Chryseobacterium group</taxon>
        <taxon>Chryseobacterium</taxon>
    </lineage>
</organism>
<accession>A0A316XBT3</accession>
<name>A0A316XBT3_9FLAO</name>
<evidence type="ECO:0000313" key="2">
    <source>
        <dbReference type="Proteomes" id="UP000236594"/>
    </source>
</evidence>
<dbReference type="OrthoDB" id="163809at2"/>
<dbReference type="AlphaFoldDB" id="A0A316XBT3"/>
<evidence type="ECO:0000313" key="1">
    <source>
        <dbReference type="EMBL" id="PWN70629.1"/>
    </source>
</evidence>
<gene>
    <name evidence="1" type="ORF">C1631_011775</name>
</gene>
<keyword evidence="2" id="KW-1185">Reference proteome</keyword>
<reference evidence="1 2" key="1">
    <citation type="submission" date="2018-04" db="EMBL/GenBank/DDBJ databases">
        <title>Draft Genome Sequence of Phosphate-Solubilizing Chryseobacterium sp. ISE14 that is a Biocontrol and Plant Growth-Promoting Rhizobacterium Isolated from Cucumber.</title>
        <authorList>
            <person name="Jeong J.-J."/>
            <person name="Sang M.K."/>
            <person name="Choi I.-G."/>
            <person name="Kim K.D."/>
        </authorList>
    </citation>
    <scope>NUCLEOTIDE SEQUENCE [LARGE SCALE GENOMIC DNA]</scope>
    <source>
        <strain evidence="1 2">ISE14</strain>
    </source>
</reference>
<proteinExistence type="predicted"/>
<dbReference type="Proteomes" id="UP000236594">
    <property type="component" value="Unassembled WGS sequence"/>
</dbReference>
<protein>
    <recommendedName>
        <fullName evidence="3">Lipoprotein</fullName>
    </recommendedName>
</protein>
<sequence length="169" mass="18412">MFHKIFVLSLGIFALTGCDAQKKIKTDKQTPPIMTDTKATKSDGQKEGIIYFTEGENKFLKAYQMNVTFKGISEDSRCPEGVNCIWAGVAVAQIQVMGTATRPMTLELASMDHPARNYHQSADFNGYTISLQEVTPYPKSEGGTAALTGKYKIGISVKKAEGSSDTTTK</sequence>
<dbReference type="RefSeq" id="WP_109712268.1">
    <property type="nucleotide sequence ID" value="NZ_PPED02000002.1"/>
</dbReference>
<evidence type="ECO:0008006" key="3">
    <source>
        <dbReference type="Google" id="ProtNLM"/>
    </source>
</evidence>
<comment type="caution">
    <text evidence="1">The sequence shown here is derived from an EMBL/GenBank/DDBJ whole genome shotgun (WGS) entry which is preliminary data.</text>
</comment>
<dbReference type="PROSITE" id="PS51257">
    <property type="entry name" value="PROKAR_LIPOPROTEIN"/>
    <property type="match status" value="1"/>
</dbReference>
<dbReference type="EMBL" id="PPED02000002">
    <property type="protein sequence ID" value="PWN70629.1"/>
    <property type="molecule type" value="Genomic_DNA"/>
</dbReference>